<name>A0A086KEN6_TOXGO</name>
<reference evidence="1 2" key="1">
    <citation type="submission" date="2014-03" db="EMBL/GenBank/DDBJ databases">
        <authorList>
            <person name="Sibley D."/>
            <person name="Venepally P."/>
            <person name="Karamycheva S."/>
            <person name="Hadjithomas M."/>
            <person name="Khan A."/>
            <person name="Brunk B."/>
            <person name="Roos D."/>
            <person name="Caler E."/>
            <person name="Lorenzi H."/>
        </authorList>
    </citation>
    <scope>NUCLEOTIDE SEQUENCE [LARGE SCALE GENOMIC DNA]</scope>
    <source>
        <strain evidence="2">p89</strain>
    </source>
</reference>
<proteinExistence type="predicted"/>
<dbReference type="VEuPathDB" id="ToxoDB:TGP89_225730"/>
<gene>
    <name evidence="1" type="ORF">TGP89_225730</name>
</gene>
<evidence type="ECO:0000313" key="2">
    <source>
        <dbReference type="Proteomes" id="UP000028828"/>
    </source>
</evidence>
<dbReference type="Proteomes" id="UP000028828">
    <property type="component" value="Unassembled WGS sequence"/>
</dbReference>
<evidence type="ECO:0000313" key="1">
    <source>
        <dbReference type="EMBL" id="KFG42854.1"/>
    </source>
</evidence>
<accession>A0A086KEN6</accession>
<dbReference type="EMBL" id="AEYI02000986">
    <property type="protein sequence ID" value="KFG42854.1"/>
    <property type="molecule type" value="Genomic_DNA"/>
</dbReference>
<comment type="caution">
    <text evidence="1">The sequence shown here is derived from an EMBL/GenBank/DDBJ whole genome shotgun (WGS) entry which is preliminary data.</text>
</comment>
<sequence>MSWATRLLRMSSPRLGLLPLGRSVKLGGAKERVSFSQFFDSEYFWTKANVGPFFLFLFTSPFWYQGIKTVYASCRYRKLNEREIISDRYTWLHERMLEDEVERVLLEQVPAGGFDKTRPGLLLGPSTL</sequence>
<dbReference type="AlphaFoldDB" id="A0A086KEN6"/>
<protein>
    <submittedName>
        <fullName evidence="1">Putative membrane protein</fullName>
    </submittedName>
</protein>
<dbReference type="OrthoDB" id="1267328at2759"/>
<organism evidence="1 2">
    <name type="scientific">Toxoplasma gondii p89</name>
    <dbReference type="NCBI Taxonomy" id="943119"/>
    <lineage>
        <taxon>Eukaryota</taxon>
        <taxon>Sar</taxon>
        <taxon>Alveolata</taxon>
        <taxon>Apicomplexa</taxon>
        <taxon>Conoidasida</taxon>
        <taxon>Coccidia</taxon>
        <taxon>Eucoccidiorida</taxon>
        <taxon>Eimeriorina</taxon>
        <taxon>Sarcocystidae</taxon>
        <taxon>Toxoplasma</taxon>
    </lineage>
</organism>
<dbReference type="SMR" id="A0A086KEN6"/>